<gene>
    <name evidence="2" type="ORF">N7517_011027</name>
</gene>
<comment type="caution">
    <text evidence="2">The sequence shown here is derived from an EMBL/GenBank/DDBJ whole genome shotgun (WGS) entry which is preliminary data.</text>
</comment>
<reference evidence="2" key="1">
    <citation type="submission" date="2022-12" db="EMBL/GenBank/DDBJ databases">
        <authorList>
            <person name="Petersen C."/>
        </authorList>
    </citation>
    <scope>NUCLEOTIDE SEQUENCE</scope>
    <source>
        <strain evidence="2">IBT 3081</strain>
    </source>
</reference>
<accession>A0A9W9RAA7</accession>
<organism evidence="2 3">
    <name type="scientific">Penicillium concentricum</name>
    <dbReference type="NCBI Taxonomy" id="293559"/>
    <lineage>
        <taxon>Eukaryota</taxon>
        <taxon>Fungi</taxon>
        <taxon>Dikarya</taxon>
        <taxon>Ascomycota</taxon>
        <taxon>Pezizomycotina</taxon>
        <taxon>Eurotiomycetes</taxon>
        <taxon>Eurotiomycetidae</taxon>
        <taxon>Eurotiales</taxon>
        <taxon>Aspergillaceae</taxon>
        <taxon>Penicillium</taxon>
    </lineage>
</organism>
<dbReference type="Proteomes" id="UP001147752">
    <property type="component" value="Unassembled WGS sequence"/>
</dbReference>
<sequence length="180" mass="20031">MSGHMVPTPHSGPLPVPSSSSFARSASVSTQGFDPSVIHTFDIPTTEESAEVLEFIGLVSEVSEVSRLVYERYCNRPDPEMNPDDLMAYVSGHLSAVEIPQYDNMSPREALRDIGLNQQIRDAITDPEFSQIFESESLFYWAKDTAEINYAALLSRQKLLKSHANQLLAHKKKSATTRSD</sequence>
<keyword evidence="3" id="KW-1185">Reference proteome</keyword>
<proteinExistence type="predicted"/>
<evidence type="ECO:0000256" key="1">
    <source>
        <dbReference type="SAM" id="MobiDB-lite"/>
    </source>
</evidence>
<dbReference type="GeneID" id="81467933"/>
<evidence type="ECO:0000313" key="3">
    <source>
        <dbReference type="Proteomes" id="UP001147752"/>
    </source>
</evidence>
<feature type="region of interest" description="Disordered" evidence="1">
    <location>
        <begin position="1"/>
        <end position="23"/>
    </location>
</feature>
<dbReference type="AlphaFoldDB" id="A0A9W9RAA7"/>
<reference evidence="2" key="2">
    <citation type="journal article" date="2023" name="IMA Fungus">
        <title>Comparative genomic study of the Penicillium genus elucidates a diverse pangenome and 15 lateral gene transfer events.</title>
        <authorList>
            <person name="Petersen C."/>
            <person name="Sorensen T."/>
            <person name="Nielsen M.R."/>
            <person name="Sondergaard T.E."/>
            <person name="Sorensen J.L."/>
            <person name="Fitzpatrick D.A."/>
            <person name="Frisvad J.C."/>
            <person name="Nielsen K.L."/>
        </authorList>
    </citation>
    <scope>NUCLEOTIDE SEQUENCE</scope>
    <source>
        <strain evidence="2">IBT 3081</strain>
    </source>
</reference>
<dbReference type="OrthoDB" id="4368230at2759"/>
<dbReference type="RefSeq" id="XP_056574565.1">
    <property type="nucleotide sequence ID" value="XM_056728750.1"/>
</dbReference>
<name>A0A9W9RAA7_9EURO</name>
<evidence type="ECO:0000313" key="2">
    <source>
        <dbReference type="EMBL" id="KAJ5356418.1"/>
    </source>
</evidence>
<dbReference type="EMBL" id="JAPZBT010000006">
    <property type="protein sequence ID" value="KAJ5356418.1"/>
    <property type="molecule type" value="Genomic_DNA"/>
</dbReference>
<protein>
    <submittedName>
        <fullName evidence="2">Uncharacterized protein</fullName>
    </submittedName>
</protein>